<dbReference type="AlphaFoldDB" id="A0A7E5VQH1"/>
<dbReference type="SUPFAM" id="SSF57716">
    <property type="entry name" value="Glucocorticoid receptor-like (DNA-binding domain)"/>
    <property type="match status" value="1"/>
</dbReference>
<keyword evidence="2 9" id="KW-0479">Metal-binding</keyword>
<evidence type="ECO:0000256" key="1">
    <source>
        <dbReference type="ARBA" id="ARBA00004123"/>
    </source>
</evidence>
<feature type="domain" description="C2H2-type" evidence="11">
    <location>
        <begin position="350"/>
        <end position="373"/>
    </location>
</feature>
<name>A0A7E5VQH1_TRINI</name>
<keyword evidence="3" id="KW-0677">Repeat</keyword>
<evidence type="ECO:0000256" key="4">
    <source>
        <dbReference type="ARBA" id="ARBA00022771"/>
    </source>
</evidence>
<feature type="domain" description="C2H2-type" evidence="11">
    <location>
        <begin position="439"/>
        <end position="466"/>
    </location>
</feature>
<keyword evidence="6" id="KW-0238">DNA-binding</keyword>
<dbReference type="SUPFAM" id="SSF57667">
    <property type="entry name" value="beta-beta-alpha zinc fingers"/>
    <property type="match status" value="3"/>
</dbReference>
<dbReference type="InterPro" id="IPR036236">
    <property type="entry name" value="Znf_C2H2_sf"/>
</dbReference>
<evidence type="ECO:0000256" key="3">
    <source>
        <dbReference type="ARBA" id="ARBA00022737"/>
    </source>
</evidence>
<feature type="region of interest" description="Disordered" evidence="10">
    <location>
        <begin position="264"/>
        <end position="285"/>
    </location>
</feature>
<dbReference type="RefSeq" id="XP_026730539.1">
    <property type="nucleotide sequence ID" value="XM_026874738.1"/>
</dbReference>
<keyword evidence="7" id="KW-0539">Nucleus</keyword>
<dbReference type="SMART" id="SM00355">
    <property type="entry name" value="ZnF_C2H2"/>
    <property type="match status" value="9"/>
</dbReference>
<evidence type="ECO:0000313" key="14">
    <source>
        <dbReference type="RefSeq" id="XP_026730539.1"/>
    </source>
</evidence>
<evidence type="ECO:0000256" key="5">
    <source>
        <dbReference type="ARBA" id="ARBA00022833"/>
    </source>
</evidence>
<feature type="domain" description="C2H2-type" evidence="11">
    <location>
        <begin position="495"/>
        <end position="519"/>
    </location>
</feature>
<keyword evidence="13" id="KW-1185">Reference proteome</keyword>
<dbReference type="Proteomes" id="UP000322000">
    <property type="component" value="Chromosome 7"/>
</dbReference>
<feature type="compositionally biased region" description="Basic and acidic residues" evidence="10">
    <location>
        <begin position="140"/>
        <end position="157"/>
    </location>
</feature>
<dbReference type="GeneID" id="113495795"/>
<comment type="subcellular location">
    <subcellularLocation>
        <location evidence="1">Nucleus</location>
    </subcellularLocation>
</comment>
<dbReference type="GO" id="GO:0008270">
    <property type="term" value="F:zinc ion binding"/>
    <property type="evidence" value="ECO:0007669"/>
    <property type="project" value="UniProtKB-UniRule"/>
</dbReference>
<dbReference type="Pfam" id="PF07776">
    <property type="entry name" value="zf-AD"/>
    <property type="match status" value="1"/>
</dbReference>
<evidence type="ECO:0000313" key="13">
    <source>
        <dbReference type="Proteomes" id="UP000322000"/>
    </source>
</evidence>
<dbReference type="Gene3D" id="3.40.1800.20">
    <property type="match status" value="1"/>
</dbReference>
<protein>
    <submittedName>
        <fullName evidence="14">Zinc finger protein 3-like</fullName>
    </submittedName>
</protein>
<dbReference type="OrthoDB" id="3437960at2759"/>
<feature type="domain" description="C2H2-type" evidence="11">
    <location>
        <begin position="313"/>
        <end position="340"/>
    </location>
</feature>
<evidence type="ECO:0000256" key="6">
    <source>
        <dbReference type="ARBA" id="ARBA00023125"/>
    </source>
</evidence>
<evidence type="ECO:0000259" key="11">
    <source>
        <dbReference type="PROSITE" id="PS50157"/>
    </source>
</evidence>
<gene>
    <name evidence="14" type="primary">LOC113495795</name>
</gene>
<dbReference type="PANTHER" id="PTHR24406">
    <property type="entry name" value="TRANSCRIPTIONAL REPRESSOR CTCFL-RELATED"/>
    <property type="match status" value="1"/>
</dbReference>
<dbReference type="PROSITE" id="PS51915">
    <property type="entry name" value="ZAD"/>
    <property type="match status" value="1"/>
</dbReference>
<dbReference type="Pfam" id="PF00096">
    <property type="entry name" value="zf-C2H2"/>
    <property type="match status" value="4"/>
</dbReference>
<accession>A0A7E5VQH1</accession>
<keyword evidence="4 8" id="KW-0863">Zinc-finger</keyword>
<feature type="domain" description="ZAD" evidence="12">
    <location>
        <begin position="3"/>
        <end position="75"/>
    </location>
</feature>
<feature type="domain" description="C2H2-type" evidence="11">
    <location>
        <begin position="383"/>
        <end position="410"/>
    </location>
</feature>
<dbReference type="GO" id="GO:0006355">
    <property type="term" value="P:regulation of DNA-templated transcription"/>
    <property type="evidence" value="ECO:0007669"/>
    <property type="project" value="UniProtKB-ARBA"/>
</dbReference>
<feature type="domain" description="C2H2-type" evidence="11">
    <location>
        <begin position="411"/>
        <end position="438"/>
    </location>
</feature>
<feature type="domain" description="C2H2-type" evidence="11">
    <location>
        <begin position="242"/>
        <end position="269"/>
    </location>
</feature>
<feature type="binding site" evidence="9">
    <location>
        <position position="8"/>
    </location>
    <ligand>
        <name>Zn(2+)</name>
        <dbReference type="ChEBI" id="CHEBI:29105"/>
    </ligand>
</feature>
<reference evidence="14" key="1">
    <citation type="submission" date="2025-08" db="UniProtKB">
        <authorList>
            <consortium name="RefSeq"/>
        </authorList>
    </citation>
    <scope>IDENTIFICATION</scope>
</reference>
<evidence type="ECO:0000256" key="8">
    <source>
        <dbReference type="PROSITE-ProRule" id="PRU00042"/>
    </source>
</evidence>
<dbReference type="InterPro" id="IPR050888">
    <property type="entry name" value="ZnF_C2H2-type_TF"/>
</dbReference>
<feature type="compositionally biased region" description="Pro residues" evidence="10">
    <location>
        <begin position="271"/>
        <end position="281"/>
    </location>
</feature>
<dbReference type="InterPro" id="IPR013087">
    <property type="entry name" value="Znf_C2H2_type"/>
</dbReference>
<evidence type="ECO:0000259" key="12">
    <source>
        <dbReference type="PROSITE" id="PS51915"/>
    </source>
</evidence>
<evidence type="ECO:0000256" key="9">
    <source>
        <dbReference type="PROSITE-ProRule" id="PRU01263"/>
    </source>
</evidence>
<feature type="region of interest" description="Disordered" evidence="10">
    <location>
        <begin position="132"/>
        <end position="163"/>
    </location>
</feature>
<dbReference type="PROSITE" id="PS50157">
    <property type="entry name" value="ZINC_FINGER_C2H2_2"/>
    <property type="match status" value="8"/>
</dbReference>
<feature type="binding site" evidence="9">
    <location>
        <position position="5"/>
    </location>
    <ligand>
        <name>Zn(2+)</name>
        <dbReference type="ChEBI" id="CHEBI:29105"/>
    </ligand>
</feature>
<dbReference type="GO" id="GO:0005634">
    <property type="term" value="C:nucleus"/>
    <property type="evidence" value="ECO:0007669"/>
    <property type="project" value="UniProtKB-SubCell"/>
</dbReference>
<dbReference type="InterPro" id="IPR012934">
    <property type="entry name" value="Znf_AD"/>
</dbReference>
<dbReference type="KEGG" id="tnl:113495795"/>
<sequence>MDEICRLCCSTKFVNNSIFDEENALYLKMSLYLPIKVFKNDRLPQKVCDKCSCKVNDFYQFCNETIEVQNRLRGVLLSSESYADESVDLTLVKQCESPPPGNTYTAHCERSTQTDSPHTTYDSYVVTQIKEEPNVPLSPVKKEEENHNSIDSDHFDEQSSDSEDVSLINLKKKKSKKAGVNGVSTEKRGRKKKDDIKDLEVLMKSLPEATLSLVSKEQVSDTLSTIKEELEEPGLLQEMDTFHCCVCFITCYRRSDMLKHYRQHAAESPGEAPPQPPPPAAGPLRCSRCQKGVSQSEWASHWARHWARDRRPYRCALCEKTFRDPRQILKHATTHNFEEGVSSEPANKRFVCDLCPEGFVYMRSLLSHRTRSHPEAAGRALSLRCGLCARQFSHVNSLRRHLRSHSGERNFLCNVCGKALSSREHLKFHIRIHTGYKPNVCKTCGKGFVKKCNLTLHERVHSGEKPHVCSHCGKAFSQRSTLVIHERYHSGARPYSCGLCGRGFVAKGLLSMHLKTTCI</sequence>
<evidence type="ECO:0000256" key="2">
    <source>
        <dbReference type="ARBA" id="ARBA00022723"/>
    </source>
</evidence>
<evidence type="ECO:0000256" key="7">
    <source>
        <dbReference type="ARBA" id="ARBA00023242"/>
    </source>
</evidence>
<dbReference type="InParanoid" id="A0A7E5VQH1"/>
<feature type="binding site" evidence="9">
    <location>
        <position position="51"/>
    </location>
    <ligand>
        <name>Zn(2+)</name>
        <dbReference type="ChEBI" id="CHEBI:29105"/>
    </ligand>
</feature>
<feature type="domain" description="C2H2-type" evidence="11">
    <location>
        <begin position="467"/>
        <end position="494"/>
    </location>
</feature>
<organism evidence="13 14">
    <name type="scientific">Trichoplusia ni</name>
    <name type="common">Cabbage looper</name>
    <dbReference type="NCBI Taxonomy" id="7111"/>
    <lineage>
        <taxon>Eukaryota</taxon>
        <taxon>Metazoa</taxon>
        <taxon>Ecdysozoa</taxon>
        <taxon>Arthropoda</taxon>
        <taxon>Hexapoda</taxon>
        <taxon>Insecta</taxon>
        <taxon>Pterygota</taxon>
        <taxon>Neoptera</taxon>
        <taxon>Endopterygota</taxon>
        <taxon>Lepidoptera</taxon>
        <taxon>Glossata</taxon>
        <taxon>Ditrysia</taxon>
        <taxon>Noctuoidea</taxon>
        <taxon>Noctuidae</taxon>
        <taxon>Plusiinae</taxon>
        <taxon>Trichoplusia</taxon>
    </lineage>
</organism>
<evidence type="ECO:0000256" key="10">
    <source>
        <dbReference type="SAM" id="MobiDB-lite"/>
    </source>
</evidence>
<dbReference type="FunFam" id="3.30.160.60:FF:002343">
    <property type="entry name" value="Zinc finger protein 33A"/>
    <property type="match status" value="2"/>
</dbReference>
<dbReference type="FunFam" id="3.30.160.60:FF:000902">
    <property type="entry name" value="Zinc finger protein 445"/>
    <property type="match status" value="1"/>
</dbReference>
<proteinExistence type="predicted"/>
<dbReference type="Gene3D" id="3.30.160.60">
    <property type="entry name" value="Classic Zinc Finger"/>
    <property type="match status" value="6"/>
</dbReference>
<feature type="binding site" evidence="9">
    <location>
        <position position="48"/>
    </location>
    <ligand>
        <name>Zn(2+)</name>
        <dbReference type="ChEBI" id="CHEBI:29105"/>
    </ligand>
</feature>
<dbReference type="PROSITE" id="PS00028">
    <property type="entry name" value="ZINC_FINGER_C2H2_1"/>
    <property type="match status" value="6"/>
</dbReference>
<dbReference type="SMART" id="SM00868">
    <property type="entry name" value="zf-AD"/>
    <property type="match status" value="1"/>
</dbReference>
<keyword evidence="5 9" id="KW-0862">Zinc</keyword>
<dbReference type="GO" id="GO:0003677">
    <property type="term" value="F:DNA binding"/>
    <property type="evidence" value="ECO:0007669"/>
    <property type="project" value="UniProtKB-KW"/>
</dbReference>